<feature type="transmembrane region" description="Helical" evidence="1">
    <location>
        <begin position="422"/>
        <end position="445"/>
    </location>
</feature>
<evidence type="ECO:0008006" key="4">
    <source>
        <dbReference type="Google" id="ProtNLM"/>
    </source>
</evidence>
<keyword evidence="3" id="KW-1185">Reference proteome</keyword>
<feature type="transmembrane region" description="Helical" evidence="1">
    <location>
        <begin position="296"/>
        <end position="315"/>
    </location>
</feature>
<dbReference type="PANTHER" id="PTHR35043:SF7">
    <property type="entry name" value="TRANSCRIPTION FACTOR DOMAIN-CONTAINING PROTEIN"/>
    <property type="match status" value="1"/>
</dbReference>
<sequence length="521" mass="57648">MTDIFTKDNLTASPTNVSWHADPAVRGTWDLIWTCLSMLLICAWNAVHTDISLRPRRWEFINKLPWLVVGLLAPDYLLYAACCQLHLSRQISVAEAEYLKSGKTHIGPWVRSRSFVHKFRACVFGRLGFDTSAEASPSALAEEARQERLATNNYSPVSLAELGLNLPEAPLEEAEEVFPMLSTGGPSVREREHEWTAVHSFYAAMGGFVLDVDPSLVSSVTPTPHSQSGRIRFVITAQGVCYLMEHAPGLIPDLSKASILNRCRSNAFAKALLVLKLFHFCVSCALRLLRSLPLSLFEVSTLAHAICAVTTYAIWWNKPFDIAEPTVIAGADADAIFEDLLRVSRGRTVRYAGLSQVTAFMRDAGTSPEATLLSQYGGLQESVFVTDGPPYWLAVTGFIAAVYGLIHLAAWNTTFPTPEEGYLWRIASAYALLLGIAPSSLLYILSPATSPIFNAARFIQTLQLPNAFWRLIRIAVCMQLLICIALYPVLTFYLLVESVRQVFYLPGDAFKLPSFSIHSSH</sequence>
<organism evidence="2 3">
    <name type="scientific">Phanerochaete carnosa (strain HHB-10118-sp)</name>
    <name type="common">White-rot fungus</name>
    <name type="synonym">Peniophora carnosa</name>
    <dbReference type="NCBI Taxonomy" id="650164"/>
    <lineage>
        <taxon>Eukaryota</taxon>
        <taxon>Fungi</taxon>
        <taxon>Dikarya</taxon>
        <taxon>Basidiomycota</taxon>
        <taxon>Agaricomycotina</taxon>
        <taxon>Agaricomycetes</taxon>
        <taxon>Polyporales</taxon>
        <taxon>Phanerochaetaceae</taxon>
        <taxon>Phanerochaete</taxon>
    </lineage>
</organism>
<evidence type="ECO:0000256" key="1">
    <source>
        <dbReference type="SAM" id="Phobius"/>
    </source>
</evidence>
<dbReference type="Proteomes" id="UP000008370">
    <property type="component" value="Unassembled WGS sequence"/>
</dbReference>
<feature type="transmembrane region" description="Helical" evidence="1">
    <location>
        <begin position="471"/>
        <end position="496"/>
    </location>
</feature>
<keyword evidence="1" id="KW-0812">Transmembrane</keyword>
<dbReference type="STRING" id="650164.K5X0C2"/>
<evidence type="ECO:0000313" key="3">
    <source>
        <dbReference type="Proteomes" id="UP000008370"/>
    </source>
</evidence>
<reference evidence="2 3" key="1">
    <citation type="journal article" date="2012" name="BMC Genomics">
        <title>Comparative genomics of the white-rot fungi, Phanerochaete carnosa and P. chrysosporium, to elucidate the genetic basis of the distinct wood types they colonize.</title>
        <authorList>
            <person name="Suzuki H."/>
            <person name="MacDonald J."/>
            <person name="Syed K."/>
            <person name="Salamov A."/>
            <person name="Hori C."/>
            <person name="Aerts A."/>
            <person name="Henrissat B."/>
            <person name="Wiebenga A."/>
            <person name="vanKuyk P.A."/>
            <person name="Barry K."/>
            <person name="Lindquist E."/>
            <person name="LaButti K."/>
            <person name="Lapidus A."/>
            <person name="Lucas S."/>
            <person name="Coutinho P."/>
            <person name="Gong Y."/>
            <person name="Samejima M."/>
            <person name="Mahadevan R."/>
            <person name="Abou-Zaid M."/>
            <person name="de Vries R.P."/>
            <person name="Igarashi K."/>
            <person name="Yadav J.S."/>
            <person name="Grigoriev I.V."/>
            <person name="Master E.R."/>
        </authorList>
    </citation>
    <scope>NUCLEOTIDE SEQUENCE [LARGE SCALE GENOMIC DNA]</scope>
    <source>
        <strain evidence="2 3">HHB-10118-sp</strain>
    </source>
</reference>
<dbReference type="InParanoid" id="K5X0C2"/>
<dbReference type="AlphaFoldDB" id="K5X0C2"/>
<gene>
    <name evidence="2" type="ORF">PHACADRAFT_209689</name>
</gene>
<dbReference type="KEGG" id="pco:PHACADRAFT_209689"/>
<dbReference type="RefSeq" id="XP_007396503.1">
    <property type="nucleotide sequence ID" value="XM_007396441.1"/>
</dbReference>
<feature type="transmembrane region" description="Helical" evidence="1">
    <location>
        <begin position="31"/>
        <end position="48"/>
    </location>
</feature>
<proteinExistence type="predicted"/>
<dbReference type="GeneID" id="18912879"/>
<feature type="transmembrane region" description="Helical" evidence="1">
    <location>
        <begin position="391"/>
        <end position="410"/>
    </location>
</feature>
<keyword evidence="1" id="KW-0472">Membrane</keyword>
<accession>K5X0C2</accession>
<dbReference type="EMBL" id="JH930472">
    <property type="protein sequence ID" value="EKM56212.1"/>
    <property type="molecule type" value="Genomic_DNA"/>
</dbReference>
<evidence type="ECO:0000313" key="2">
    <source>
        <dbReference type="EMBL" id="EKM56212.1"/>
    </source>
</evidence>
<name>K5X0C2_PHACS</name>
<dbReference type="HOGENOM" id="CLU_022883_4_1_1"/>
<dbReference type="OrthoDB" id="2733714at2759"/>
<keyword evidence="1" id="KW-1133">Transmembrane helix</keyword>
<dbReference type="PANTHER" id="PTHR35043">
    <property type="entry name" value="TRANSCRIPTION FACTOR DOMAIN-CONTAINING PROTEIN"/>
    <property type="match status" value="1"/>
</dbReference>
<protein>
    <recommendedName>
        <fullName evidence="4">Transmembrane protein</fullName>
    </recommendedName>
</protein>